<keyword evidence="15" id="KW-1185">Reference proteome</keyword>
<comment type="caution">
    <text evidence="14">The sequence shown here is derived from an EMBL/GenBank/DDBJ whole genome shotgun (WGS) entry which is preliminary data.</text>
</comment>
<dbReference type="InterPro" id="IPR017972">
    <property type="entry name" value="Cyt_P450_CS"/>
</dbReference>
<feature type="binding site" description="axial binding residue" evidence="12">
    <location>
        <position position="459"/>
    </location>
    <ligand>
        <name>heme</name>
        <dbReference type="ChEBI" id="CHEBI:30413"/>
    </ligand>
    <ligandPart>
        <name>Fe</name>
        <dbReference type="ChEBI" id="CHEBI:18248"/>
    </ligandPart>
</feature>
<dbReference type="InterPro" id="IPR036396">
    <property type="entry name" value="Cyt_P450_sf"/>
</dbReference>
<evidence type="ECO:0000256" key="6">
    <source>
        <dbReference type="ARBA" id="ARBA00022723"/>
    </source>
</evidence>
<dbReference type="GO" id="GO:0004497">
    <property type="term" value="F:monooxygenase activity"/>
    <property type="evidence" value="ECO:0007669"/>
    <property type="project" value="UniProtKB-KW"/>
</dbReference>
<evidence type="ECO:0000256" key="2">
    <source>
        <dbReference type="ARBA" id="ARBA00004167"/>
    </source>
</evidence>
<dbReference type="InterPro" id="IPR050121">
    <property type="entry name" value="Cytochrome_P450_monoxygenase"/>
</dbReference>
<reference evidence="14" key="1">
    <citation type="journal article" date="2020" name="Stud. Mycol.">
        <title>101 Dothideomycetes genomes: a test case for predicting lifestyles and emergence of pathogens.</title>
        <authorList>
            <person name="Haridas S."/>
            <person name="Albert R."/>
            <person name="Binder M."/>
            <person name="Bloem J."/>
            <person name="Labutti K."/>
            <person name="Salamov A."/>
            <person name="Andreopoulos B."/>
            <person name="Baker S."/>
            <person name="Barry K."/>
            <person name="Bills G."/>
            <person name="Bluhm B."/>
            <person name="Cannon C."/>
            <person name="Castanera R."/>
            <person name="Culley D."/>
            <person name="Daum C."/>
            <person name="Ezra D."/>
            <person name="Gonzalez J."/>
            <person name="Henrissat B."/>
            <person name="Kuo A."/>
            <person name="Liang C."/>
            <person name="Lipzen A."/>
            <person name="Lutzoni F."/>
            <person name="Magnuson J."/>
            <person name="Mondo S."/>
            <person name="Nolan M."/>
            <person name="Ohm R."/>
            <person name="Pangilinan J."/>
            <person name="Park H.-J."/>
            <person name="Ramirez L."/>
            <person name="Alfaro M."/>
            <person name="Sun H."/>
            <person name="Tritt A."/>
            <person name="Yoshinaga Y."/>
            <person name="Zwiers L.-H."/>
            <person name="Turgeon B."/>
            <person name="Goodwin S."/>
            <person name="Spatafora J."/>
            <person name="Crous P."/>
            <person name="Grigoriev I."/>
        </authorList>
    </citation>
    <scope>NUCLEOTIDE SEQUENCE</scope>
    <source>
        <strain evidence="14">CBS 133067</strain>
    </source>
</reference>
<evidence type="ECO:0000256" key="9">
    <source>
        <dbReference type="ARBA" id="ARBA00023004"/>
    </source>
</evidence>
<evidence type="ECO:0000256" key="11">
    <source>
        <dbReference type="ARBA" id="ARBA00023136"/>
    </source>
</evidence>
<gene>
    <name evidence="14" type="ORF">NA57DRAFT_76059</name>
</gene>
<evidence type="ECO:0000256" key="12">
    <source>
        <dbReference type="PIRSR" id="PIRSR602401-1"/>
    </source>
</evidence>
<dbReference type="PROSITE" id="PS00086">
    <property type="entry name" value="CYTOCHROME_P450"/>
    <property type="match status" value="1"/>
</dbReference>
<accession>A0A9P4IIJ2</accession>
<comment type="subcellular location">
    <subcellularLocation>
        <location evidence="2">Membrane</location>
        <topology evidence="2">Single-pass membrane protein</topology>
    </subcellularLocation>
</comment>
<dbReference type="InterPro" id="IPR001128">
    <property type="entry name" value="Cyt_P450"/>
</dbReference>
<organism evidence="14 15">
    <name type="scientific">Rhizodiscina lignyota</name>
    <dbReference type="NCBI Taxonomy" id="1504668"/>
    <lineage>
        <taxon>Eukaryota</taxon>
        <taxon>Fungi</taxon>
        <taxon>Dikarya</taxon>
        <taxon>Ascomycota</taxon>
        <taxon>Pezizomycotina</taxon>
        <taxon>Dothideomycetes</taxon>
        <taxon>Pleosporomycetidae</taxon>
        <taxon>Aulographales</taxon>
        <taxon>Rhizodiscinaceae</taxon>
        <taxon>Rhizodiscina</taxon>
    </lineage>
</organism>
<dbReference type="FunFam" id="1.10.630.10:FF:000047">
    <property type="entry name" value="Cytochrome P450 monooxygenase"/>
    <property type="match status" value="1"/>
</dbReference>
<name>A0A9P4IIJ2_9PEZI</name>
<dbReference type="InterPro" id="IPR002401">
    <property type="entry name" value="Cyt_P450_E_grp-I"/>
</dbReference>
<evidence type="ECO:0000256" key="3">
    <source>
        <dbReference type="ARBA" id="ARBA00010617"/>
    </source>
</evidence>
<keyword evidence="8 13" id="KW-0560">Oxidoreductase</keyword>
<dbReference type="PRINTS" id="PR00385">
    <property type="entry name" value="P450"/>
</dbReference>
<evidence type="ECO:0000256" key="10">
    <source>
        <dbReference type="ARBA" id="ARBA00023033"/>
    </source>
</evidence>
<comment type="cofactor">
    <cofactor evidence="1 12">
        <name>heme</name>
        <dbReference type="ChEBI" id="CHEBI:30413"/>
    </cofactor>
</comment>
<evidence type="ECO:0000256" key="1">
    <source>
        <dbReference type="ARBA" id="ARBA00001971"/>
    </source>
</evidence>
<evidence type="ECO:0000313" key="14">
    <source>
        <dbReference type="EMBL" id="KAF2098821.1"/>
    </source>
</evidence>
<sequence length="514" mass="58749">MQFPDLRWTYPPSVSVADIAKLAIGALILYEATNVIYNLYFHPLSRFPGPLLHRAKRLTYVIRFNQGKLSLDLLKLHAKYGPVVRIAPNELAFEDPDAFKDVYGRRTGIAPPADEMTKPDESYHIKGEARSIMSEGREKHALLRRQLASGFSERAMREQEPIIGGYIDLLIRRLREYCVDRDSVDPATGMQAMKEMNMTSWYAWTTFDVIGDLAFGEPFGCLERAKYDPWVAAIGKAVRFSAVVLGVKFLGYEFVLRPLLRMMNKYRREHNRLCMEKLQRRAEMTTERPDLIEGLLKKRKDWGLDINQLMQNSSNLIIAGSETTATALTGVTYLLLKNPDALRKVVDEVRSSFTSEEEITLLSVSSLTYMLACLNEALRLYPPIAVGLPRIVPKGGAVVAGVFVPEDSTVSVWHWAVYHSDKLWTKPFAFRPERFLHDPKYANDKLDALQPFSVGPRNCLGRNLAYAEMRLILARILYNFDMQLANEDEDWLDQRTYILWAKPALNVYMKPVAR</sequence>
<dbReference type="EMBL" id="ML978126">
    <property type="protein sequence ID" value="KAF2098821.1"/>
    <property type="molecule type" value="Genomic_DNA"/>
</dbReference>
<keyword evidence="11" id="KW-0472">Membrane</keyword>
<keyword evidence="7" id="KW-1133">Transmembrane helix</keyword>
<dbReference type="GO" id="GO:0016020">
    <property type="term" value="C:membrane"/>
    <property type="evidence" value="ECO:0007669"/>
    <property type="project" value="UniProtKB-SubCell"/>
</dbReference>
<dbReference type="GO" id="GO:0005506">
    <property type="term" value="F:iron ion binding"/>
    <property type="evidence" value="ECO:0007669"/>
    <property type="project" value="InterPro"/>
</dbReference>
<dbReference type="AlphaFoldDB" id="A0A9P4IIJ2"/>
<dbReference type="OrthoDB" id="1470350at2759"/>
<dbReference type="Pfam" id="PF00067">
    <property type="entry name" value="p450"/>
    <property type="match status" value="1"/>
</dbReference>
<keyword evidence="10 13" id="KW-0503">Monooxygenase</keyword>
<evidence type="ECO:0000313" key="15">
    <source>
        <dbReference type="Proteomes" id="UP000799772"/>
    </source>
</evidence>
<protein>
    <submittedName>
        <fullName evidence="14">Cytochrome P450</fullName>
    </submittedName>
</protein>
<evidence type="ECO:0000256" key="4">
    <source>
        <dbReference type="ARBA" id="ARBA00022617"/>
    </source>
</evidence>
<dbReference type="Gene3D" id="1.10.630.10">
    <property type="entry name" value="Cytochrome P450"/>
    <property type="match status" value="1"/>
</dbReference>
<dbReference type="GO" id="GO:0009403">
    <property type="term" value="P:toxin biosynthetic process"/>
    <property type="evidence" value="ECO:0007669"/>
    <property type="project" value="UniProtKB-ARBA"/>
</dbReference>
<keyword evidence="6 12" id="KW-0479">Metal-binding</keyword>
<proteinExistence type="inferred from homology"/>
<comment type="similarity">
    <text evidence="3 13">Belongs to the cytochrome P450 family.</text>
</comment>
<dbReference type="GO" id="GO:0016705">
    <property type="term" value="F:oxidoreductase activity, acting on paired donors, with incorporation or reduction of molecular oxygen"/>
    <property type="evidence" value="ECO:0007669"/>
    <property type="project" value="InterPro"/>
</dbReference>
<evidence type="ECO:0000256" key="8">
    <source>
        <dbReference type="ARBA" id="ARBA00023002"/>
    </source>
</evidence>
<dbReference type="SUPFAM" id="SSF48264">
    <property type="entry name" value="Cytochrome P450"/>
    <property type="match status" value="1"/>
</dbReference>
<keyword evidence="9 12" id="KW-0408">Iron</keyword>
<keyword evidence="4 12" id="KW-0349">Heme</keyword>
<keyword evidence="5" id="KW-0812">Transmembrane</keyword>
<evidence type="ECO:0000256" key="7">
    <source>
        <dbReference type="ARBA" id="ARBA00022989"/>
    </source>
</evidence>
<dbReference type="PANTHER" id="PTHR24305">
    <property type="entry name" value="CYTOCHROME P450"/>
    <property type="match status" value="1"/>
</dbReference>
<dbReference type="GO" id="GO:0020037">
    <property type="term" value="F:heme binding"/>
    <property type="evidence" value="ECO:0007669"/>
    <property type="project" value="InterPro"/>
</dbReference>
<dbReference type="PRINTS" id="PR00463">
    <property type="entry name" value="EP450I"/>
</dbReference>
<dbReference type="PANTHER" id="PTHR24305:SF230">
    <property type="entry name" value="P450, PUTATIVE (EUROFUNG)-RELATED"/>
    <property type="match status" value="1"/>
</dbReference>
<evidence type="ECO:0000256" key="5">
    <source>
        <dbReference type="ARBA" id="ARBA00022692"/>
    </source>
</evidence>
<evidence type="ECO:0000256" key="13">
    <source>
        <dbReference type="RuleBase" id="RU000461"/>
    </source>
</evidence>
<dbReference type="Proteomes" id="UP000799772">
    <property type="component" value="Unassembled WGS sequence"/>
</dbReference>
<dbReference type="CDD" id="cd11058">
    <property type="entry name" value="CYP60B-like"/>
    <property type="match status" value="1"/>
</dbReference>